<dbReference type="GO" id="GO:0005536">
    <property type="term" value="F:D-glucose binding"/>
    <property type="evidence" value="ECO:0007669"/>
    <property type="project" value="InterPro"/>
</dbReference>
<dbReference type="InterPro" id="IPR001312">
    <property type="entry name" value="Hexokinase"/>
</dbReference>
<dbReference type="OrthoDB" id="419537at2759"/>
<dbReference type="EMBL" id="MCGT01000003">
    <property type="protein sequence ID" value="ORX61688.1"/>
    <property type="molecule type" value="Genomic_DNA"/>
</dbReference>
<evidence type="ECO:0000256" key="2">
    <source>
        <dbReference type="ARBA" id="ARBA00022679"/>
    </source>
</evidence>
<reference evidence="9 10" key="1">
    <citation type="submission" date="2016-07" db="EMBL/GenBank/DDBJ databases">
        <title>Pervasive Adenine N6-methylation of Active Genes in Fungi.</title>
        <authorList>
            <consortium name="DOE Joint Genome Institute"/>
            <person name="Mondo S.J."/>
            <person name="Dannebaum R.O."/>
            <person name="Kuo R.C."/>
            <person name="Labutti K."/>
            <person name="Haridas S."/>
            <person name="Kuo A."/>
            <person name="Salamov A."/>
            <person name="Ahrendt S.R."/>
            <person name="Lipzen A."/>
            <person name="Sullivan W."/>
            <person name="Andreopoulos W.B."/>
            <person name="Clum A."/>
            <person name="Lindquist E."/>
            <person name="Daum C."/>
            <person name="Ramamoorthy G.K."/>
            <person name="Gryganskyi A."/>
            <person name="Culley D."/>
            <person name="Magnuson J.K."/>
            <person name="James T.Y."/>
            <person name="O'Malley M.A."/>
            <person name="Stajich J.E."/>
            <person name="Spatafora J.W."/>
            <person name="Visel A."/>
            <person name="Grigoriev I.V."/>
        </authorList>
    </citation>
    <scope>NUCLEOTIDE SEQUENCE [LARGE SCALE GENOMIC DNA]</scope>
    <source>
        <strain evidence="9 10">NRRL 3301</strain>
    </source>
</reference>
<dbReference type="GO" id="GO:0006006">
    <property type="term" value="P:glucose metabolic process"/>
    <property type="evidence" value="ECO:0007669"/>
    <property type="project" value="TreeGrafter"/>
</dbReference>
<dbReference type="InterPro" id="IPR043129">
    <property type="entry name" value="ATPase_NBD"/>
</dbReference>
<keyword evidence="2 6" id="KW-0808">Transferase</keyword>
<dbReference type="Gene3D" id="3.40.367.20">
    <property type="match status" value="1"/>
</dbReference>
<dbReference type="PRINTS" id="PR00475">
    <property type="entry name" value="HEXOKINASE"/>
</dbReference>
<dbReference type="GO" id="GO:0005739">
    <property type="term" value="C:mitochondrion"/>
    <property type="evidence" value="ECO:0007669"/>
    <property type="project" value="TreeGrafter"/>
</dbReference>
<keyword evidence="6" id="KW-0324">Glycolysis</keyword>
<dbReference type="Pfam" id="PF03727">
    <property type="entry name" value="Hexokinase_2"/>
    <property type="match status" value="1"/>
</dbReference>
<dbReference type="EC" id="2.7.1.-" evidence="6"/>
<dbReference type="PROSITE" id="PS51748">
    <property type="entry name" value="HEXOKINASE_2"/>
    <property type="match status" value="1"/>
</dbReference>
<feature type="domain" description="Hexokinase N-terminal" evidence="7">
    <location>
        <begin position="3"/>
        <end position="198"/>
    </location>
</feature>
<evidence type="ECO:0000313" key="10">
    <source>
        <dbReference type="Proteomes" id="UP000242146"/>
    </source>
</evidence>
<accession>A0A1X2GVV0</accession>
<dbReference type="GO" id="GO:0019158">
    <property type="term" value="F:mannokinase activity"/>
    <property type="evidence" value="ECO:0007669"/>
    <property type="project" value="TreeGrafter"/>
</dbReference>
<name>A0A1X2GVV0_9FUNG</name>
<dbReference type="GO" id="GO:0006013">
    <property type="term" value="P:mannose metabolic process"/>
    <property type="evidence" value="ECO:0007669"/>
    <property type="project" value="TreeGrafter"/>
</dbReference>
<evidence type="ECO:0000256" key="5">
    <source>
        <dbReference type="ARBA" id="ARBA00022840"/>
    </source>
</evidence>
<sequence length="465" mass="51816">MLTSIQTAFNIDQDQFKAIVDGFNEEYTTGLNTAEAKGLATMIPSFVTRLPTGQEQGTYLALDLGGSTLRVCAVELLGKGKVNVDEVKRTIGMTDPLRTGQVEPFFDWMADTVAMLLEKQHLDPAKPLSMGVSWSFPVDQTSLSDGTLLRMGKGFELQEMVGRDLKTLFHDAFQRKNLNVKVTALINDTVGVLVAHAYARPGTRVGFIFGTGTNAAYPEKVSKLIKLKDAYRQQGGDMLVNTEIDIFGNEQYLPLNEYDQQLDAQHTQPKFQLYEKMMSGGYLGELVRLICLQLIQQKQLFDGYAPSIFNQRYQFDTAYLSDLEGRDEQNLDDRLQYLQEILTWEQDVQYSVTEQDWQTLLDVCRIVATRSAKLAAAAIASLIEQQADTLDLANEQNDQPIIIGINGSTYELYPQMHGRMMDALSAWFGANVVGRIALEPARDGASIGGALIAMLYDEQANSPKR</sequence>
<evidence type="ECO:0000256" key="1">
    <source>
        <dbReference type="ARBA" id="ARBA00009225"/>
    </source>
</evidence>
<proteinExistence type="inferred from homology"/>
<dbReference type="GO" id="GO:0005829">
    <property type="term" value="C:cytosol"/>
    <property type="evidence" value="ECO:0007669"/>
    <property type="project" value="TreeGrafter"/>
</dbReference>
<dbReference type="PANTHER" id="PTHR19443">
    <property type="entry name" value="HEXOKINASE"/>
    <property type="match status" value="1"/>
</dbReference>
<keyword evidence="4 6" id="KW-0418">Kinase</keyword>
<dbReference type="GO" id="GO:0004340">
    <property type="term" value="F:glucokinase activity"/>
    <property type="evidence" value="ECO:0007669"/>
    <property type="project" value="TreeGrafter"/>
</dbReference>
<evidence type="ECO:0000259" key="8">
    <source>
        <dbReference type="Pfam" id="PF03727"/>
    </source>
</evidence>
<dbReference type="GO" id="GO:0006096">
    <property type="term" value="P:glycolytic process"/>
    <property type="evidence" value="ECO:0007669"/>
    <property type="project" value="UniProtKB-UniPathway"/>
</dbReference>
<dbReference type="UniPathway" id="UPA00109">
    <property type="reaction ID" value="UER00180"/>
</dbReference>
<keyword evidence="10" id="KW-1185">Reference proteome</keyword>
<evidence type="ECO:0000313" key="9">
    <source>
        <dbReference type="EMBL" id="ORX61688.1"/>
    </source>
</evidence>
<organism evidence="9 10">
    <name type="scientific">Hesseltinella vesiculosa</name>
    <dbReference type="NCBI Taxonomy" id="101127"/>
    <lineage>
        <taxon>Eukaryota</taxon>
        <taxon>Fungi</taxon>
        <taxon>Fungi incertae sedis</taxon>
        <taxon>Mucoromycota</taxon>
        <taxon>Mucoromycotina</taxon>
        <taxon>Mucoromycetes</taxon>
        <taxon>Mucorales</taxon>
        <taxon>Cunninghamellaceae</taxon>
        <taxon>Hesseltinella</taxon>
    </lineage>
</organism>
<protein>
    <recommendedName>
        <fullName evidence="6">Phosphotransferase</fullName>
        <ecNumber evidence="6">2.7.1.-</ecNumber>
    </recommendedName>
</protein>
<evidence type="ECO:0000259" key="7">
    <source>
        <dbReference type="Pfam" id="PF00349"/>
    </source>
</evidence>
<evidence type="ECO:0000256" key="6">
    <source>
        <dbReference type="RuleBase" id="RU362007"/>
    </source>
</evidence>
<feature type="domain" description="Hexokinase C-terminal" evidence="8">
    <location>
        <begin position="204"/>
        <end position="454"/>
    </location>
</feature>
<keyword evidence="5 6" id="KW-0067">ATP-binding</keyword>
<dbReference type="AlphaFoldDB" id="A0A1X2GVV0"/>
<dbReference type="Gene3D" id="3.30.420.40">
    <property type="match status" value="1"/>
</dbReference>
<dbReference type="STRING" id="101127.A0A1X2GVV0"/>
<dbReference type="InterPro" id="IPR022673">
    <property type="entry name" value="Hexokinase_C"/>
</dbReference>
<comment type="caution">
    <text evidence="9">The sequence shown here is derived from an EMBL/GenBank/DDBJ whole genome shotgun (WGS) entry which is preliminary data.</text>
</comment>
<evidence type="ECO:0000256" key="4">
    <source>
        <dbReference type="ARBA" id="ARBA00022777"/>
    </source>
</evidence>
<dbReference type="Pfam" id="PF00349">
    <property type="entry name" value="Hexokinase_1"/>
    <property type="match status" value="1"/>
</dbReference>
<comment type="similarity">
    <text evidence="1 6">Belongs to the hexokinase family.</text>
</comment>
<dbReference type="GO" id="GO:0005524">
    <property type="term" value="F:ATP binding"/>
    <property type="evidence" value="ECO:0007669"/>
    <property type="project" value="UniProtKB-UniRule"/>
</dbReference>
<keyword evidence="3 6" id="KW-0547">Nucleotide-binding</keyword>
<gene>
    <name evidence="9" type="ORF">DM01DRAFT_1280915</name>
</gene>
<dbReference type="SUPFAM" id="SSF53067">
    <property type="entry name" value="Actin-like ATPase domain"/>
    <property type="match status" value="2"/>
</dbReference>
<dbReference type="GO" id="GO:0008865">
    <property type="term" value="F:fructokinase activity"/>
    <property type="evidence" value="ECO:0007669"/>
    <property type="project" value="TreeGrafter"/>
</dbReference>
<dbReference type="GO" id="GO:0001678">
    <property type="term" value="P:intracellular glucose homeostasis"/>
    <property type="evidence" value="ECO:0007669"/>
    <property type="project" value="InterPro"/>
</dbReference>
<evidence type="ECO:0000256" key="3">
    <source>
        <dbReference type="ARBA" id="ARBA00022741"/>
    </source>
</evidence>
<dbReference type="Proteomes" id="UP000242146">
    <property type="component" value="Unassembled WGS sequence"/>
</dbReference>
<dbReference type="PANTHER" id="PTHR19443:SF24">
    <property type="entry name" value="PHOSPHOTRANSFERASE"/>
    <property type="match status" value="1"/>
</dbReference>
<dbReference type="InterPro" id="IPR022672">
    <property type="entry name" value="Hexokinase_N"/>
</dbReference>